<dbReference type="KEGG" id="sxi:SXIM_48750"/>
<dbReference type="STRING" id="408015.SXIM_48750"/>
<evidence type="ECO:0000259" key="1">
    <source>
        <dbReference type="Pfam" id="PF08378"/>
    </source>
</evidence>
<proteinExistence type="predicted"/>
<dbReference type="RefSeq" id="WP_053116285.1">
    <property type="nucleotide sequence ID" value="NZ_CP009922.3"/>
</dbReference>
<keyword evidence="3" id="KW-1185">Reference proteome</keyword>
<dbReference type="EMBL" id="CP009922">
    <property type="protein sequence ID" value="AKG46259.1"/>
    <property type="molecule type" value="Genomic_DNA"/>
</dbReference>
<dbReference type="InterPro" id="IPR011528">
    <property type="entry name" value="NERD"/>
</dbReference>
<evidence type="ECO:0000313" key="3">
    <source>
        <dbReference type="Proteomes" id="UP000034034"/>
    </source>
</evidence>
<feature type="domain" description="NERD" evidence="1">
    <location>
        <begin position="28"/>
        <end position="112"/>
    </location>
</feature>
<dbReference type="PATRIC" id="fig|408015.6.peg.4935"/>
<gene>
    <name evidence="2" type="ORF">SXIM_48750</name>
</gene>
<dbReference type="Pfam" id="PF08378">
    <property type="entry name" value="NERD"/>
    <property type="match status" value="1"/>
</dbReference>
<reference evidence="2" key="1">
    <citation type="submission" date="2019-08" db="EMBL/GenBank/DDBJ databases">
        <title>Complete genome sequence of a mangrove-derived Streptomyces xiamenensis.</title>
        <authorList>
            <person name="Xu J."/>
        </authorList>
    </citation>
    <scope>NUCLEOTIDE SEQUENCE</scope>
    <source>
        <strain evidence="2">318</strain>
    </source>
</reference>
<protein>
    <submittedName>
        <fullName evidence="2">Nuclease-like protein</fullName>
    </submittedName>
</protein>
<name>A0A0F7G0Q9_9ACTN</name>
<organism evidence="2 3">
    <name type="scientific">Streptomyces xiamenensis</name>
    <dbReference type="NCBI Taxonomy" id="408015"/>
    <lineage>
        <taxon>Bacteria</taxon>
        <taxon>Bacillati</taxon>
        <taxon>Actinomycetota</taxon>
        <taxon>Actinomycetes</taxon>
        <taxon>Kitasatosporales</taxon>
        <taxon>Streptomycetaceae</taxon>
        <taxon>Streptomyces</taxon>
    </lineage>
</organism>
<dbReference type="AlphaFoldDB" id="A0A0F7G0Q9"/>
<sequence length="188" mass="20002">MGRRAAAGFGIRSRAAEGDRADAARWAAGAEGERRTGRLLERLGPSWISLHDRALPRGRANVDHLVITPTGALVNVDSKMWGAKDAVHVRSGRVFHGAEDRTDRVESALYESRTVAGVLGRPVATVVVVHGARVTGGRITLPGATIVPADSLLALLRQIDRESGRRPDPGAVRALMERAEAGLPPYPG</sequence>
<dbReference type="HOGENOM" id="CLU_096123_0_0_11"/>
<accession>A0A0F7G0Q9</accession>
<dbReference type="Proteomes" id="UP000034034">
    <property type="component" value="Chromosome"/>
</dbReference>
<evidence type="ECO:0000313" key="2">
    <source>
        <dbReference type="EMBL" id="AKG46259.1"/>
    </source>
</evidence>